<evidence type="ECO:0000313" key="4">
    <source>
        <dbReference type="Proteomes" id="UP000305282"/>
    </source>
</evidence>
<dbReference type="InterPro" id="IPR000719">
    <property type="entry name" value="Prot_kinase_dom"/>
</dbReference>
<dbReference type="PROSITE" id="PS50011">
    <property type="entry name" value="PROTEIN_KINASE_DOM"/>
    <property type="match status" value="1"/>
</dbReference>
<protein>
    <recommendedName>
        <fullName evidence="2">Protein kinase domain-containing protein</fullName>
    </recommendedName>
</protein>
<dbReference type="EMBL" id="SSXH01000305">
    <property type="protein sequence ID" value="THJ74165.1"/>
    <property type="molecule type" value="Genomic_DNA"/>
</dbReference>
<organism evidence="3 4">
    <name type="scientific">Candidatus Frankia alpina</name>
    <dbReference type="NCBI Taxonomy" id="2699483"/>
    <lineage>
        <taxon>Bacteria</taxon>
        <taxon>Bacillati</taxon>
        <taxon>Actinomycetota</taxon>
        <taxon>Actinomycetes</taxon>
        <taxon>Frankiales</taxon>
        <taxon>Frankiaceae</taxon>
        <taxon>Frankia</taxon>
    </lineage>
</organism>
<evidence type="ECO:0000256" key="1">
    <source>
        <dbReference type="SAM" id="MobiDB-lite"/>
    </source>
</evidence>
<dbReference type="GO" id="GO:0005524">
    <property type="term" value="F:ATP binding"/>
    <property type="evidence" value="ECO:0007669"/>
    <property type="project" value="InterPro"/>
</dbReference>
<proteinExistence type="predicted"/>
<dbReference type="SUPFAM" id="SSF56112">
    <property type="entry name" value="Protein kinase-like (PK-like)"/>
    <property type="match status" value="1"/>
</dbReference>
<dbReference type="AlphaFoldDB" id="A0A4S5EPA8"/>
<comment type="caution">
    <text evidence="3">The sequence shown here is derived from an EMBL/GenBank/DDBJ whole genome shotgun (WGS) entry which is preliminary data.</text>
</comment>
<dbReference type="Proteomes" id="UP000305282">
    <property type="component" value="Unassembled WGS sequence"/>
</dbReference>
<feature type="compositionally biased region" description="Pro residues" evidence="1">
    <location>
        <begin position="279"/>
        <end position="300"/>
    </location>
</feature>
<gene>
    <name evidence="3" type="ORF">E7Y31_13110</name>
</gene>
<dbReference type="CDD" id="cd13973">
    <property type="entry name" value="PK_MviN-like"/>
    <property type="match status" value="1"/>
</dbReference>
<name>A0A4S5EPA8_9ACTN</name>
<dbReference type="InterPro" id="IPR011009">
    <property type="entry name" value="Kinase-like_dom_sf"/>
</dbReference>
<dbReference type="RefSeq" id="WP_136448398.1">
    <property type="nucleotide sequence ID" value="NZ_SSXH01000305.1"/>
</dbReference>
<dbReference type="Gene3D" id="3.30.200.20">
    <property type="entry name" value="Phosphorylase Kinase, domain 1"/>
    <property type="match status" value="1"/>
</dbReference>
<sequence>MSGARIAGRYRLVDRLPDTVPAERTHGSQLWTAADDVLARRVAVRILPPGFTRAGEVLAAAGAASRLSDPRLARIFDACDGDDGAYIITEWPSGDHLADLLAAGPLSCAQAAVLIAEAAGALATAHAAGLSHRCLTPRSLLWNATTGVKIIGLGIDAALAGVPASDDQGLADTHGLARLLYAALTAHWPGRHGHTLPPAPQHTGRTCPPRHLRAGIPKHLDTVVRRALLGQTRRGHPPITTPAQMVSALSTIAQKRVVPNHLVISAIARTDLSGQPHRPACPQPRSPTAAGPPPTRPAPTRPVYSPLLLGGAAGLATMVIDASLWAVNGSEGHTVPDTDHSADTTWRSQEYTTALFGNLTTGTGLMVDLGSQITITRARITVGAIRGADVQLRLGDSRDSLNSLRIVARVSPPGGVTEIPVAPAAAGRYLLIWFTRLPPLNDGSGKFQAAVREVTTYGCVDPLPSQSG</sequence>
<dbReference type="OrthoDB" id="9786339at2"/>
<accession>A0A4S5EPA8</accession>
<evidence type="ECO:0000313" key="3">
    <source>
        <dbReference type="EMBL" id="THJ74165.1"/>
    </source>
</evidence>
<dbReference type="GO" id="GO:0004672">
    <property type="term" value="F:protein kinase activity"/>
    <property type="evidence" value="ECO:0007669"/>
    <property type="project" value="InterPro"/>
</dbReference>
<keyword evidence="4" id="KW-1185">Reference proteome</keyword>
<dbReference type="Gene3D" id="1.10.510.10">
    <property type="entry name" value="Transferase(Phosphotransferase) domain 1"/>
    <property type="match status" value="1"/>
</dbReference>
<feature type="region of interest" description="Disordered" evidence="1">
    <location>
        <begin position="271"/>
        <end position="303"/>
    </location>
</feature>
<evidence type="ECO:0000259" key="2">
    <source>
        <dbReference type="PROSITE" id="PS50011"/>
    </source>
</evidence>
<reference evidence="3 4" key="1">
    <citation type="submission" date="2019-04" db="EMBL/GenBank/DDBJ databases">
        <title>Draft genome sequences for three unisolated Alnus-infective Frankia Sp+ strains, AgTrS, AiOr and AvVan, the first sequenced Frankia strains able to sporulate in-planta.</title>
        <authorList>
            <person name="Bethencourt L."/>
            <person name="Vautrin F."/>
            <person name="Taib N."/>
            <person name="Dubost A."/>
            <person name="Castro-Garcia L."/>
            <person name="Imbaud O."/>
            <person name="Abrouk D."/>
            <person name="Fournier P."/>
            <person name="Briolay J."/>
            <person name="Nguyen A."/>
            <person name="Normand P."/>
            <person name="Fernandez M.P."/>
            <person name="Brochier-Armanet C."/>
            <person name="Herrera-Belaroussi A."/>
        </authorList>
    </citation>
    <scope>NUCLEOTIDE SEQUENCE [LARGE SCALE GENOMIC DNA]</scope>
    <source>
        <strain evidence="3 4">AvVan</strain>
    </source>
</reference>
<feature type="domain" description="Protein kinase" evidence="2">
    <location>
        <begin position="1"/>
        <end position="308"/>
    </location>
</feature>